<comment type="caution">
    <text evidence="3">The sequence shown here is derived from an EMBL/GenBank/DDBJ whole genome shotgun (WGS) entry which is preliminary data.</text>
</comment>
<gene>
    <name evidence="3" type="ORF">MNOR_LOCUS16870</name>
</gene>
<keyword evidence="2" id="KW-0732">Signal</keyword>
<accession>A0AAV2QY20</accession>
<dbReference type="EMBL" id="CAXKWB010011289">
    <property type="protein sequence ID" value="CAL4100725.1"/>
    <property type="molecule type" value="Genomic_DNA"/>
</dbReference>
<feature type="region of interest" description="Disordered" evidence="1">
    <location>
        <begin position="38"/>
        <end position="95"/>
    </location>
</feature>
<sequence>MDRSYSVLWVLSIALCAVALCGGHVTFGPEHMIFDHNILPDKSPHHHSSSNNKQEPYEEEPSSKEVISREHNNGVHVNLKYSSEEETEGSDETNKHSIEETAAGHGISMEVEEETGAGHGITIGVGEETAEGPGKWSQLVADTKKDIKTFDTKTFLNGVSILTGFPDPEHCDILDAWACNAEQAKAVCPNRCARLAQAVDAPWCEKDKQDTLCNHHDARWMCPSFCAAIDARDCQLFEDWVCKSRKANKICPERCNNVNFTTDAPWCAQHEDDVGARWLCMNPDANQMCALFCMLHGYPLIGPNGLPMGIPPAFMGGIPGMAGMQGTFQAKEHPGMGSLPQFPDGTPRIAIPGMESEI</sequence>
<keyword evidence="4" id="KW-1185">Reference proteome</keyword>
<dbReference type="Proteomes" id="UP001497623">
    <property type="component" value="Unassembled WGS sequence"/>
</dbReference>
<dbReference type="AlphaFoldDB" id="A0AAV2QY20"/>
<feature type="non-terminal residue" evidence="3">
    <location>
        <position position="358"/>
    </location>
</feature>
<evidence type="ECO:0000256" key="1">
    <source>
        <dbReference type="SAM" id="MobiDB-lite"/>
    </source>
</evidence>
<feature type="signal peptide" evidence="2">
    <location>
        <begin position="1"/>
        <end position="23"/>
    </location>
</feature>
<proteinExistence type="predicted"/>
<name>A0AAV2QY20_MEGNR</name>
<reference evidence="3 4" key="1">
    <citation type="submission" date="2024-05" db="EMBL/GenBank/DDBJ databases">
        <authorList>
            <person name="Wallberg A."/>
        </authorList>
    </citation>
    <scope>NUCLEOTIDE SEQUENCE [LARGE SCALE GENOMIC DNA]</scope>
</reference>
<evidence type="ECO:0000313" key="3">
    <source>
        <dbReference type="EMBL" id="CAL4100725.1"/>
    </source>
</evidence>
<evidence type="ECO:0000313" key="4">
    <source>
        <dbReference type="Proteomes" id="UP001497623"/>
    </source>
</evidence>
<feature type="compositionally biased region" description="Basic and acidic residues" evidence="1">
    <location>
        <begin position="61"/>
        <end position="73"/>
    </location>
</feature>
<feature type="chain" id="PRO_5043741114" evidence="2">
    <location>
        <begin position="24"/>
        <end position="358"/>
    </location>
</feature>
<organism evidence="3 4">
    <name type="scientific">Meganyctiphanes norvegica</name>
    <name type="common">Northern krill</name>
    <name type="synonym">Thysanopoda norvegica</name>
    <dbReference type="NCBI Taxonomy" id="48144"/>
    <lineage>
        <taxon>Eukaryota</taxon>
        <taxon>Metazoa</taxon>
        <taxon>Ecdysozoa</taxon>
        <taxon>Arthropoda</taxon>
        <taxon>Crustacea</taxon>
        <taxon>Multicrustacea</taxon>
        <taxon>Malacostraca</taxon>
        <taxon>Eumalacostraca</taxon>
        <taxon>Eucarida</taxon>
        <taxon>Euphausiacea</taxon>
        <taxon>Euphausiidae</taxon>
        <taxon>Meganyctiphanes</taxon>
    </lineage>
</organism>
<protein>
    <submittedName>
        <fullName evidence="3">Uncharacterized protein</fullName>
    </submittedName>
</protein>
<evidence type="ECO:0000256" key="2">
    <source>
        <dbReference type="SAM" id="SignalP"/>
    </source>
</evidence>